<keyword evidence="2" id="KW-0175">Coiled coil</keyword>
<evidence type="ECO:0000256" key="1">
    <source>
        <dbReference type="ARBA" id="ARBA00009477"/>
    </source>
</evidence>
<dbReference type="Pfam" id="PF25917">
    <property type="entry name" value="BSH_RND"/>
    <property type="match status" value="1"/>
</dbReference>
<dbReference type="PANTHER" id="PTHR30386">
    <property type="entry name" value="MEMBRANE FUSION SUBUNIT OF EMRAB-TOLC MULTIDRUG EFFLUX PUMP"/>
    <property type="match status" value="1"/>
</dbReference>
<keyword evidence="4" id="KW-0472">Membrane</keyword>
<protein>
    <submittedName>
        <fullName evidence="7">Secretion protein HlyD family protein</fullName>
    </submittedName>
</protein>
<evidence type="ECO:0000256" key="3">
    <source>
        <dbReference type="SAM" id="MobiDB-lite"/>
    </source>
</evidence>
<dbReference type="EMBL" id="AFWF01000101">
    <property type="protein sequence ID" value="EGU42126.1"/>
    <property type="molecule type" value="Genomic_DNA"/>
</dbReference>
<feature type="region of interest" description="Disordered" evidence="3">
    <location>
        <begin position="336"/>
        <end position="355"/>
    </location>
</feature>
<dbReference type="Gene3D" id="2.40.50.100">
    <property type="match status" value="1"/>
</dbReference>
<dbReference type="Proteomes" id="UP000004605">
    <property type="component" value="Unassembled WGS sequence"/>
</dbReference>
<organism evidence="7 8">
    <name type="scientific">Vibrio ichthyoenteri ATCC 700023</name>
    <dbReference type="NCBI Taxonomy" id="870968"/>
    <lineage>
        <taxon>Bacteria</taxon>
        <taxon>Pseudomonadati</taxon>
        <taxon>Pseudomonadota</taxon>
        <taxon>Gammaproteobacteria</taxon>
        <taxon>Vibrionales</taxon>
        <taxon>Vibrionaceae</taxon>
        <taxon>Vibrio</taxon>
    </lineage>
</organism>
<evidence type="ECO:0000313" key="8">
    <source>
        <dbReference type="Proteomes" id="UP000004605"/>
    </source>
</evidence>
<feature type="coiled-coil region" evidence="2">
    <location>
        <begin position="149"/>
        <end position="176"/>
    </location>
</feature>
<evidence type="ECO:0000259" key="5">
    <source>
        <dbReference type="Pfam" id="PF25917"/>
    </source>
</evidence>
<feature type="domain" description="p-hydroxybenzoic acid efflux pump subunit AaeA-like beta-barrel" evidence="6">
    <location>
        <begin position="239"/>
        <end position="333"/>
    </location>
</feature>
<dbReference type="AlphaFoldDB" id="F9S183"/>
<sequence length="355" mass="38221">MSENTSTSHFIRNLTIAVIIAAIFATISYFYVEHQKNYPSTDDAYVHANVIYIAPQVSGKVLSVNVSNYQKVSQGDLLYQIDPAPFQAKLDEARAAYEVAIQSNAATDDAILAASANVKSTLALLADAQSTYRRIDNLVKKQLLPAQQLDDAKAKLSSAEENVIAARANMSQLIKAQGAQGEAAPEVKKAAAALSQATLSLSYTNIFASKNGHLGKLSAHAGSVVSPGQALVPLIEDNTFWVQANFKETQLERITTEMPATIELDLYPDAKYHGTVKAISPASGSAFSLLPPENATGNWVKIPQRFPILIHLSNETEHPDFPLRVGASATVTIDTVSKAPMKSNTAQTQPSQQEQ</sequence>
<dbReference type="InterPro" id="IPR058634">
    <property type="entry name" value="AaeA-lik-b-barrel"/>
</dbReference>
<dbReference type="Gene3D" id="2.40.30.170">
    <property type="match status" value="1"/>
</dbReference>
<feature type="compositionally biased region" description="Polar residues" evidence="3">
    <location>
        <begin position="342"/>
        <end position="355"/>
    </location>
</feature>
<dbReference type="PANTHER" id="PTHR30386:SF24">
    <property type="entry name" value="MULTIDRUG RESISTANCE EFFLUX PUMP"/>
    <property type="match status" value="1"/>
</dbReference>
<comment type="caution">
    <text evidence="7">The sequence shown here is derived from an EMBL/GenBank/DDBJ whole genome shotgun (WGS) entry which is preliminary data.</text>
</comment>
<dbReference type="OrthoDB" id="9811754at2"/>
<evidence type="ECO:0000259" key="6">
    <source>
        <dbReference type="Pfam" id="PF25963"/>
    </source>
</evidence>
<dbReference type="InterPro" id="IPR058625">
    <property type="entry name" value="MdtA-like_BSH"/>
</dbReference>
<gene>
    <name evidence="7" type="ORF">VII00023_21777</name>
</gene>
<keyword evidence="8" id="KW-1185">Reference proteome</keyword>
<proteinExistence type="inferred from homology"/>
<dbReference type="Pfam" id="PF25963">
    <property type="entry name" value="Beta-barrel_AAEA"/>
    <property type="match status" value="1"/>
</dbReference>
<feature type="transmembrane region" description="Helical" evidence="4">
    <location>
        <begin position="12"/>
        <end position="32"/>
    </location>
</feature>
<evidence type="ECO:0000256" key="4">
    <source>
        <dbReference type="SAM" id="Phobius"/>
    </source>
</evidence>
<evidence type="ECO:0000313" key="7">
    <source>
        <dbReference type="EMBL" id="EGU42126.1"/>
    </source>
</evidence>
<name>F9S183_9VIBR</name>
<dbReference type="GO" id="GO:0055085">
    <property type="term" value="P:transmembrane transport"/>
    <property type="evidence" value="ECO:0007669"/>
    <property type="project" value="InterPro"/>
</dbReference>
<keyword evidence="4" id="KW-0812">Transmembrane</keyword>
<keyword evidence="4" id="KW-1133">Transmembrane helix</keyword>
<dbReference type="InterPro" id="IPR050739">
    <property type="entry name" value="MFP"/>
</dbReference>
<reference evidence="7 8" key="1">
    <citation type="journal article" date="2012" name="Int. J. Syst. Evol. Microbiol.">
        <title>Vibrio caribbeanicus sp. nov., isolated from the marine sponge Scleritoderma cyanea.</title>
        <authorList>
            <person name="Hoffmann M."/>
            <person name="Monday S.R."/>
            <person name="Allard M.W."/>
            <person name="Strain E.A."/>
            <person name="Whittaker P."/>
            <person name="Naum M."/>
            <person name="McCarthy P.J."/>
            <person name="Lopez J.V."/>
            <person name="Fischer M."/>
            <person name="Brown E.W."/>
        </authorList>
    </citation>
    <scope>NUCLEOTIDE SEQUENCE [LARGE SCALE GENOMIC DNA]</scope>
    <source>
        <strain evidence="7 8">ATCC 700023</strain>
    </source>
</reference>
<accession>F9S183</accession>
<comment type="similarity">
    <text evidence="1">Belongs to the membrane fusion protein (MFP) (TC 8.A.1) family.</text>
</comment>
<feature type="domain" description="Multidrug resistance protein MdtA-like barrel-sandwich hybrid" evidence="5">
    <location>
        <begin position="50"/>
        <end position="231"/>
    </location>
</feature>
<dbReference type="RefSeq" id="WP_006711853.1">
    <property type="nucleotide sequence ID" value="NZ_AFWF01000101.1"/>
</dbReference>
<dbReference type="SUPFAM" id="SSF111369">
    <property type="entry name" value="HlyD-like secretion proteins"/>
    <property type="match status" value="2"/>
</dbReference>
<evidence type="ECO:0000256" key="2">
    <source>
        <dbReference type="SAM" id="Coils"/>
    </source>
</evidence>